<dbReference type="InParanoid" id="A0A0V0QM65"/>
<evidence type="ECO:0000313" key="5">
    <source>
        <dbReference type="EMBL" id="KRX03239.1"/>
    </source>
</evidence>
<dbReference type="GO" id="GO:0005737">
    <property type="term" value="C:cytoplasm"/>
    <property type="evidence" value="ECO:0007669"/>
    <property type="project" value="TreeGrafter"/>
</dbReference>
<keyword evidence="5" id="KW-0418">Kinase</keyword>
<feature type="compositionally biased region" description="Polar residues" evidence="3">
    <location>
        <begin position="516"/>
        <end position="528"/>
    </location>
</feature>
<dbReference type="InterPro" id="IPR000719">
    <property type="entry name" value="Prot_kinase_dom"/>
</dbReference>
<evidence type="ECO:0000256" key="3">
    <source>
        <dbReference type="SAM" id="MobiDB-lite"/>
    </source>
</evidence>
<name>A0A0V0QM65_PSEPJ</name>
<dbReference type="OrthoDB" id="6513151at2759"/>
<accession>A0A0V0QM65</accession>
<keyword evidence="2" id="KW-0175">Coiled coil</keyword>
<keyword evidence="6" id="KW-1185">Reference proteome</keyword>
<keyword evidence="1" id="KW-0067">ATP-binding</keyword>
<dbReference type="PANTHER" id="PTHR24348">
    <property type="entry name" value="SERINE/THREONINE-PROTEIN KINASE UNC-51-RELATED"/>
    <property type="match status" value="1"/>
</dbReference>
<dbReference type="AlphaFoldDB" id="A0A0V0QM65"/>
<feature type="binding site" evidence="1">
    <location>
        <position position="50"/>
    </location>
    <ligand>
        <name>ATP</name>
        <dbReference type="ChEBI" id="CHEBI:30616"/>
    </ligand>
</feature>
<proteinExistence type="predicted"/>
<feature type="domain" description="Protein kinase" evidence="4">
    <location>
        <begin position="23"/>
        <end position="278"/>
    </location>
</feature>
<evidence type="ECO:0000313" key="6">
    <source>
        <dbReference type="Proteomes" id="UP000054937"/>
    </source>
</evidence>
<dbReference type="InterPro" id="IPR017441">
    <property type="entry name" value="Protein_kinase_ATP_BS"/>
</dbReference>
<dbReference type="InterPro" id="IPR045269">
    <property type="entry name" value="Atg1-like"/>
</dbReference>
<sequence>MKKEDNNQGNFKEIKINEEIKGYKIIGLLGKGNFGNVYKVLKQNQLYALKMMYKDKIKSMNLLFYVKTEIKIMKQLNNEHCLKLYDNFVTKHFYCMVLEYCDNGNLMSYIKQNKPNYRECLDIFIQILKGFKAIHELKYMHRDIKAENILKSQNTYKIADFGFATMKEIGQTYCGTSYYMSPEILQKQLHDHKSDLWSLAVMLFFMIFRTYPFDSKEQQLEEIKRQCIPQFNLKKCLEEKNIFNIEYAPELCELFQNIFVFDNKFRYNFSYLFNNCSIIKRHMNKTILKNSINFYDQLEQELQENKNQKQDDKLKLDPNQQYNFISLQSQKINIVESEHNFDEFQEDQNTEINFNQQNALYNTNINQNNAIQQQKLDKFNNDNSQFEALDQFIPIENEGSIKKFYYFEVSDQNKLTLYNNDQKQNSQGNFKQSISNDKNFRGPIMNKIKQCSIIGVGSQSQEAQQINKNNADQNINNQQQYNNIMNVEPQISNHENENNQLQTGQQSYKLQNYQQYSDKQQKNDINPQNDEKPVDQYNEKQLYQKQTSQLRLKMLMGENSTKGQEKQFEQILNKYNYLKQKYSFIIDIIDCLPSLQLTDDLKNIVAYIMLKETIFYAKEALRTLENKQNEYQLEYFDQFLESPLCTELKDEIQNDISRHQRRMCLIYFSINLKEVDKIHPQLKNIFTQNVNETNYDTQLKKQIRWGLYPIFLKAKQMGIQKYEKEKKELIQIEQHEEISNNALLTEEADDKIKTSVRSSSKSIKTNKTYAEHKKIGYRNEKRYSKQIINSYSYLIPGLGILMCMVLNNIFEKANIFDTFSIYFKTHKKKLNKFDFWQFFQWMEQTEGQNLIDQIDKIVQIVFGNQTSSPGSQ</sequence>
<feature type="coiled-coil region" evidence="2">
    <location>
        <begin position="288"/>
        <end position="315"/>
    </location>
</feature>
<dbReference type="GO" id="GO:0005524">
    <property type="term" value="F:ATP binding"/>
    <property type="evidence" value="ECO:0007669"/>
    <property type="project" value="UniProtKB-UniRule"/>
</dbReference>
<dbReference type="SUPFAM" id="SSF56112">
    <property type="entry name" value="Protein kinase-like (PK-like)"/>
    <property type="match status" value="1"/>
</dbReference>
<dbReference type="PROSITE" id="PS50011">
    <property type="entry name" value="PROTEIN_KINASE_DOM"/>
    <property type="match status" value="1"/>
</dbReference>
<evidence type="ECO:0000259" key="4">
    <source>
        <dbReference type="PROSITE" id="PS50011"/>
    </source>
</evidence>
<evidence type="ECO:0000256" key="1">
    <source>
        <dbReference type="PROSITE-ProRule" id="PRU10141"/>
    </source>
</evidence>
<evidence type="ECO:0000256" key="2">
    <source>
        <dbReference type="SAM" id="Coils"/>
    </source>
</evidence>
<dbReference type="Pfam" id="PF00069">
    <property type="entry name" value="Pkinase"/>
    <property type="match status" value="1"/>
</dbReference>
<protein>
    <submittedName>
        <fullName evidence="5">Protein kinase-like domain</fullName>
    </submittedName>
</protein>
<dbReference type="SMART" id="SM00220">
    <property type="entry name" value="S_TKc"/>
    <property type="match status" value="1"/>
</dbReference>
<dbReference type="GO" id="GO:0010506">
    <property type="term" value="P:regulation of autophagy"/>
    <property type="evidence" value="ECO:0007669"/>
    <property type="project" value="InterPro"/>
</dbReference>
<reference evidence="5 6" key="1">
    <citation type="journal article" date="2015" name="Sci. Rep.">
        <title>Genome of the facultative scuticociliatosis pathogen Pseudocohnilembus persalinus provides insight into its virulence through horizontal gene transfer.</title>
        <authorList>
            <person name="Xiong J."/>
            <person name="Wang G."/>
            <person name="Cheng J."/>
            <person name="Tian M."/>
            <person name="Pan X."/>
            <person name="Warren A."/>
            <person name="Jiang C."/>
            <person name="Yuan D."/>
            <person name="Miao W."/>
        </authorList>
    </citation>
    <scope>NUCLEOTIDE SEQUENCE [LARGE SCALE GENOMIC DNA]</scope>
    <source>
        <strain evidence="5">36N120E</strain>
    </source>
</reference>
<dbReference type="Gene3D" id="1.10.510.10">
    <property type="entry name" value="Transferase(Phosphotransferase) domain 1"/>
    <property type="match status" value="1"/>
</dbReference>
<dbReference type="PROSITE" id="PS00107">
    <property type="entry name" value="PROTEIN_KINASE_ATP"/>
    <property type="match status" value="1"/>
</dbReference>
<dbReference type="GO" id="GO:0004674">
    <property type="term" value="F:protein serine/threonine kinase activity"/>
    <property type="evidence" value="ECO:0007669"/>
    <property type="project" value="InterPro"/>
</dbReference>
<dbReference type="InterPro" id="IPR011009">
    <property type="entry name" value="Kinase-like_dom_sf"/>
</dbReference>
<comment type="caution">
    <text evidence="5">The sequence shown here is derived from an EMBL/GenBank/DDBJ whole genome shotgun (WGS) entry which is preliminary data.</text>
</comment>
<dbReference type="EMBL" id="LDAU01000140">
    <property type="protein sequence ID" value="KRX03239.1"/>
    <property type="molecule type" value="Genomic_DNA"/>
</dbReference>
<keyword evidence="1" id="KW-0547">Nucleotide-binding</keyword>
<keyword evidence="5" id="KW-0808">Transferase</keyword>
<gene>
    <name evidence="5" type="ORF">PPERSA_09251</name>
</gene>
<feature type="region of interest" description="Disordered" evidence="3">
    <location>
        <begin position="516"/>
        <end position="535"/>
    </location>
</feature>
<dbReference type="Proteomes" id="UP000054937">
    <property type="component" value="Unassembled WGS sequence"/>
</dbReference>
<organism evidence="5 6">
    <name type="scientific">Pseudocohnilembus persalinus</name>
    <name type="common">Ciliate</name>
    <dbReference type="NCBI Taxonomy" id="266149"/>
    <lineage>
        <taxon>Eukaryota</taxon>
        <taxon>Sar</taxon>
        <taxon>Alveolata</taxon>
        <taxon>Ciliophora</taxon>
        <taxon>Intramacronucleata</taxon>
        <taxon>Oligohymenophorea</taxon>
        <taxon>Scuticociliatia</taxon>
        <taxon>Philasterida</taxon>
        <taxon>Pseudocohnilembidae</taxon>
        <taxon>Pseudocohnilembus</taxon>
    </lineage>
</organism>